<gene>
    <name evidence="2" type="ORF">GF1_16030</name>
</gene>
<dbReference type="InterPro" id="IPR050128">
    <property type="entry name" value="Sulfate_adenylyltrnsfr_sub2"/>
</dbReference>
<dbReference type="Pfam" id="PF01507">
    <property type="entry name" value="PAPS_reduct"/>
    <property type="match status" value="1"/>
</dbReference>
<dbReference type="EMBL" id="AP024233">
    <property type="protein sequence ID" value="BCO09227.1"/>
    <property type="molecule type" value="Genomic_DNA"/>
</dbReference>
<dbReference type="SUPFAM" id="SSF52402">
    <property type="entry name" value="Adenine nucleotide alpha hydrolases-like"/>
    <property type="match status" value="1"/>
</dbReference>
<protein>
    <submittedName>
        <fullName evidence="2">Phosphoadenosine phosphosulfate reductase</fullName>
    </submittedName>
</protein>
<proteinExistence type="predicted"/>
<sequence>MSKEKTVRHVCGISGGKDSAALAIYLKQQGRVPEMEYYFSDTGCELPETYDFIDRLEAYLGKKIDRIGSEAPFEHHLFMVGGMLPSPKQRWCTVKMKLEPFEKFVGTDEVMSYVAIRADEHREGYISTKPNIHPVFPFIHDEITRKDVFRILDETIGVPEYYKWRSRSGCYFCFFQRQEEWLGLYDNHPDLFNKAMELEKFNPNTGEGYSWIEGMSLSQLLERRKEIVDLATKRRKDEDGRSWQEILLEEGEPDDQGCLVCSL</sequence>
<dbReference type="Gene3D" id="3.40.50.620">
    <property type="entry name" value="HUPs"/>
    <property type="match status" value="1"/>
</dbReference>
<dbReference type="PANTHER" id="PTHR43196:SF2">
    <property type="entry name" value="PHOSPHOADENOSINE PHOSPHOSULFATE REDUCTASE"/>
    <property type="match status" value="1"/>
</dbReference>
<evidence type="ECO:0000259" key="1">
    <source>
        <dbReference type="Pfam" id="PF01507"/>
    </source>
</evidence>
<dbReference type="AlphaFoldDB" id="A0A915U2A1"/>
<reference evidence="2" key="1">
    <citation type="submission" date="2020-12" db="EMBL/GenBank/DDBJ databases">
        <title>Desulfobium dissulfuricans gen. nov., sp. nov., a novel mesophilic, sulfate-reducing bacterium isolated from a deep-sea hydrothermal vent.</title>
        <authorList>
            <person name="Hashimoto Y."/>
            <person name="Tame A."/>
            <person name="Sawayama S."/>
            <person name="Miyazaki J."/>
            <person name="Takai K."/>
            <person name="Nakagawa S."/>
        </authorList>
    </citation>
    <scope>NUCLEOTIDE SEQUENCE</scope>
    <source>
        <strain evidence="2">GF1</strain>
    </source>
</reference>
<evidence type="ECO:0000313" key="2">
    <source>
        <dbReference type="EMBL" id="BCO09227.1"/>
    </source>
</evidence>
<evidence type="ECO:0000313" key="3">
    <source>
        <dbReference type="Proteomes" id="UP001063350"/>
    </source>
</evidence>
<keyword evidence="3" id="KW-1185">Reference proteome</keyword>
<dbReference type="KEGG" id="ddu:GF1_16030"/>
<dbReference type="RefSeq" id="WP_267929081.1">
    <property type="nucleotide sequence ID" value="NZ_AP024233.1"/>
</dbReference>
<dbReference type="InterPro" id="IPR014729">
    <property type="entry name" value="Rossmann-like_a/b/a_fold"/>
</dbReference>
<dbReference type="InterPro" id="IPR002500">
    <property type="entry name" value="PAPS_reduct_dom"/>
</dbReference>
<feature type="domain" description="Phosphoadenosine phosphosulphate reductase" evidence="1">
    <location>
        <begin position="10"/>
        <end position="123"/>
    </location>
</feature>
<dbReference type="Proteomes" id="UP001063350">
    <property type="component" value="Chromosome"/>
</dbReference>
<accession>A0A915U2A1</accession>
<dbReference type="PANTHER" id="PTHR43196">
    <property type="entry name" value="SULFATE ADENYLYLTRANSFERASE SUBUNIT 2"/>
    <property type="match status" value="1"/>
</dbReference>
<name>A0A915U2A1_9BACT</name>
<dbReference type="GO" id="GO:0003824">
    <property type="term" value="F:catalytic activity"/>
    <property type="evidence" value="ECO:0007669"/>
    <property type="project" value="InterPro"/>
</dbReference>
<organism evidence="2 3">
    <name type="scientific">Desulfolithobacter dissulfuricans</name>
    <dbReference type="NCBI Taxonomy" id="2795293"/>
    <lineage>
        <taxon>Bacteria</taxon>
        <taxon>Pseudomonadati</taxon>
        <taxon>Thermodesulfobacteriota</taxon>
        <taxon>Desulfobulbia</taxon>
        <taxon>Desulfobulbales</taxon>
        <taxon>Desulfobulbaceae</taxon>
        <taxon>Desulfolithobacter</taxon>
    </lineage>
</organism>